<dbReference type="EMBL" id="CAMGYJ010000006">
    <property type="protein sequence ID" value="CAI0435129.1"/>
    <property type="molecule type" value="Genomic_DNA"/>
</dbReference>
<evidence type="ECO:0000313" key="2">
    <source>
        <dbReference type="Proteomes" id="UP001154282"/>
    </source>
</evidence>
<keyword evidence="2" id="KW-1185">Reference proteome</keyword>
<accession>A0AAV0LKL6</accession>
<proteinExistence type="predicted"/>
<organism evidence="1 2">
    <name type="scientific">Linum tenue</name>
    <dbReference type="NCBI Taxonomy" id="586396"/>
    <lineage>
        <taxon>Eukaryota</taxon>
        <taxon>Viridiplantae</taxon>
        <taxon>Streptophyta</taxon>
        <taxon>Embryophyta</taxon>
        <taxon>Tracheophyta</taxon>
        <taxon>Spermatophyta</taxon>
        <taxon>Magnoliopsida</taxon>
        <taxon>eudicotyledons</taxon>
        <taxon>Gunneridae</taxon>
        <taxon>Pentapetalae</taxon>
        <taxon>rosids</taxon>
        <taxon>fabids</taxon>
        <taxon>Malpighiales</taxon>
        <taxon>Linaceae</taxon>
        <taxon>Linum</taxon>
    </lineage>
</organism>
<evidence type="ECO:0000313" key="1">
    <source>
        <dbReference type="EMBL" id="CAI0435129.1"/>
    </source>
</evidence>
<name>A0AAV0LKL6_9ROSI</name>
<sequence length="46" mass="4943">MNGLHLFRGEEGQMEGEVMEGEGEAGSCDVSLVFFIFIVGCLGFVT</sequence>
<gene>
    <name evidence="1" type="ORF">LITE_LOCUS24575</name>
</gene>
<reference evidence="1" key="1">
    <citation type="submission" date="2022-08" db="EMBL/GenBank/DDBJ databases">
        <authorList>
            <person name="Gutierrez-Valencia J."/>
        </authorList>
    </citation>
    <scope>NUCLEOTIDE SEQUENCE</scope>
</reference>
<comment type="caution">
    <text evidence="1">The sequence shown here is derived from an EMBL/GenBank/DDBJ whole genome shotgun (WGS) entry which is preliminary data.</text>
</comment>
<protein>
    <submittedName>
        <fullName evidence="1">Uncharacterized protein</fullName>
    </submittedName>
</protein>
<dbReference type="Proteomes" id="UP001154282">
    <property type="component" value="Unassembled WGS sequence"/>
</dbReference>
<dbReference type="AlphaFoldDB" id="A0AAV0LKL6"/>